<name>A0ABP3L5C0_9BACI</name>
<organism evidence="2 3">
    <name type="scientific">Salinibacillus aidingensis</name>
    <dbReference type="NCBI Taxonomy" id="237684"/>
    <lineage>
        <taxon>Bacteria</taxon>
        <taxon>Bacillati</taxon>
        <taxon>Bacillota</taxon>
        <taxon>Bacilli</taxon>
        <taxon>Bacillales</taxon>
        <taxon>Bacillaceae</taxon>
        <taxon>Salinibacillus</taxon>
    </lineage>
</organism>
<proteinExistence type="predicted"/>
<dbReference type="EMBL" id="BAAADO010000003">
    <property type="protein sequence ID" value="GAA0491760.1"/>
    <property type="molecule type" value="Genomic_DNA"/>
</dbReference>
<protein>
    <recommendedName>
        <fullName evidence="4">DUF2929 family protein</fullName>
    </recommendedName>
</protein>
<keyword evidence="1" id="KW-0472">Membrane</keyword>
<gene>
    <name evidence="2" type="ORF">GCM10008986_17420</name>
</gene>
<feature type="transmembrane region" description="Helical" evidence="1">
    <location>
        <begin position="33"/>
        <end position="53"/>
    </location>
</feature>
<dbReference type="RefSeq" id="WP_343839832.1">
    <property type="nucleotide sequence ID" value="NZ_BAAADO010000003.1"/>
</dbReference>
<feature type="transmembrane region" description="Helical" evidence="1">
    <location>
        <begin position="7"/>
        <end position="27"/>
    </location>
</feature>
<evidence type="ECO:0000313" key="3">
    <source>
        <dbReference type="Proteomes" id="UP001500880"/>
    </source>
</evidence>
<reference evidence="3" key="1">
    <citation type="journal article" date="2019" name="Int. J. Syst. Evol. Microbiol.">
        <title>The Global Catalogue of Microorganisms (GCM) 10K type strain sequencing project: providing services to taxonomists for standard genome sequencing and annotation.</title>
        <authorList>
            <consortium name="The Broad Institute Genomics Platform"/>
            <consortium name="The Broad Institute Genome Sequencing Center for Infectious Disease"/>
            <person name="Wu L."/>
            <person name="Ma J."/>
        </authorList>
    </citation>
    <scope>NUCLEOTIDE SEQUENCE [LARGE SCALE GENOMIC DNA]</scope>
    <source>
        <strain evidence="3">JCM 12389</strain>
    </source>
</reference>
<evidence type="ECO:0008006" key="4">
    <source>
        <dbReference type="Google" id="ProtNLM"/>
    </source>
</evidence>
<evidence type="ECO:0000256" key="1">
    <source>
        <dbReference type="SAM" id="Phobius"/>
    </source>
</evidence>
<keyword evidence="3" id="KW-1185">Reference proteome</keyword>
<dbReference type="InterPro" id="IPR021324">
    <property type="entry name" value="DUF2929"/>
</dbReference>
<keyword evidence="1" id="KW-1133">Transmembrane helix</keyword>
<evidence type="ECO:0000313" key="2">
    <source>
        <dbReference type="EMBL" id="GAA0491760.1"/>
    </source>
</evidence>
<comment type="caution">
    <text evidence="2">The sequence shown here is derived from an EMBL/GenBank/DDBJ whole genome shotgun (WGS) entry which is preliminary data.</text>
</comment>
<accession>A0ABP3L5C0</accession>
<keyword evidence="1" id="KW-0812">Transmembrane</keyword>
<dbReference type="Pfam" id="PF11151">
    <property type="entry name" value="DUF2929"/>
    <property type="match status" value="1"/>
</dbReference>
<dbReference type="Proteomes" id="UP001500880">
    <property type="component" value="Unassembled WGS sequence"/>
</dbReference>
<sequence>MRIIWTFIWSILLSSTVVYVISNMAAVNFNLNAALVLAVVFTIVVSVLGDGILTEDTN</sequence>